<proteinExistence type="predicted"/>
<accession>A0A0U1L5G2</accession>
<dbReference type="AlphaFoldDB" id="A0A0U1L5G2"/>
<sequence>MHKGKALRRIREACNEQQRLRESAQFSEMRSDFWEDYRRFWL</sequence>
<evidence type="ECO:0000313" key="2">
    <source>
        <dbReference type="Proteomes" id="UP000049855"/>
    </source>
</evidence>
<keyword evidence="2" id="KW-1185">Reference proteome</keyword>
<evidence type="ECO:0000313" key="1">
    <source>
        <dbReference type="EMBL" id="CQR74926.1"/>
    </source>
</evidence>
<protein>
    <submittedName>
        <fullName evidence="1">Uncharacterized protein</fullName>
    </submittedName>
</protein>
<reference evidence="2" key="1">
    <citation type="submission" date="2015-03" db="EMBL/GenBank/DDBJ databases">
        <authorList>
            <person name="Nijsse Bart"/>
        </authorList>
    </citation>
    <scope>NUCLEOTIDE SEQUENCE [LARGE SCALE GENOMIC DNA]</scope>
</reference>
<name>A0A0U1L5G2_9FIRM</name>
<organism evidence="1 2">
    <name type="scientific">Sporomusa ovata</name>
    <dbReference type="NCBI Taxonomy" id="2378"/>
    <lineage>
        <taxon>Bacteria</taxon>
        <taxon>Bacillati</taxon>
        <taxon>Bacillota</taxon>
        <taxon>Negativicutes</taxon>
        <taxon>Selenomonadales</taxon>
        <taxon>Sporomusaceae</taxon>
        <taxon>Sporomusa</taxon>
    </lineage>
</organism>
<dbReference type="Proteomes" id="UP000049855">
    <property type="component" value="Unassembled WGS sequence"/>
</dbReference>
<dbReference type="EMBL" id="CTRP01000015">
    <property type="protein sequence ID" value="CQR74926.1"/>
    <property type="molecule type" value="Genomic_DNA"/>
</dbReference>
<gene>
    <name evidence="1" type="ORF">SpAn4DRAFT_4283</name>
</gene>